<dbReference type="Gene3D" id="2.60.260.20">
    <property type="entry name" value="Urease metallochaperone UreE, N-terminal domain"/>
    <property type="match status" value="2"/>
</dbReference>
<dbReference type="CDD" id="cd10747">
    <property type="entry name" value="DnaJ_C"/>
    <property type="match status" value="1"/>
</dbReference>
<dbReference type="GO" id="GO:0005737">
    <property type="term" value="C:cytoplasm"/>
    <property type="evidence" value="ECO:0007669"/>
    <property type="project" value="TreeGrafter"/>
</dbReference>
<dbReference type="PRINTS" id="PR00625">
    <property type="entry name" value="JDOMAIN"/>
</dbReference>
<dbReference type="SUPFAM" id="SSF46565">
    <property type="entry name" value="Chaperone J-domain"/>
    <property type="match status" value="1"/>
</dbReference>
<gene>
    <name evidence="3" type="ORF">SAMN05421828_10483</name>
</gene>
<feature type="region of interest" description="Disordered" evidence="1">
    <location>
        <begin position="56"/>
        <end position="89"/>
    </location>
</feature>
<dbReference type="PROSITE" id="PS50076">
    <property type="entry name" value="DNAJ_2"/>
    <property type="match status" value="1"/>
</dbReference>
<protein>
    <submittedName>
        <fullName evidence="3">DnaJ domain-containing protein</fullName>
    </submittedName>
</protein>
<dbReference type="EMBL" id="FTNE01000004">
    <property type="protein sequence ID" value="SIQ39089.1"/>
    <property type="molecule type" value="Genomic_DNA"/>
</dbReference>
<dbReference type="AlphaFoldDB" id="A0A8G2CIY3"/>
<evidence type="ECO:0000313" key="3">
    <source>
        <dbReference type="EMBL" id="SIQ39089.1"/>
    </source>
</evidence>
<dbReference type="Pfam" id="PF00226">
    <property type="entry name" value="DnaJ"/>
    <property type="match status" value="1"/>
</dbReference>
<reference evidence="3 4" key="1">
    <citation type="submission" date="2017-01" db="EMBL/GenBank/DDBJ databases">
        <authorList>
            <person name="Varghese N."/>
            <person name="Submissions S."/>
        </authorList>
    </citation>
    <scope>NUCLEOTIDE SEQUENCE [LARGE SCALE GENOMIC DNA]</scope>
    <source>
        <strain evidence="3 4">ATCC 35905</strain>
    </source>
</reference>
<dbReference type="PANTHER" id="PTHR43096:SF10">
    <property type="entry name" value="CHAPERONE PROTEIN DNAJ A6, CHLOROPLASTIC"/>
    <property type="match status" value="1"/>
</dbReference>
<dbReference type="SUPFAM" id="SSF49493">
    <property type="entry name" value="HSP40/DnaJ peptide-binding domain"/>
    <property type="match status" value="2"/>
</dbReference>
<keyword evidence="4" id="KW-1185">Reference proteome</keyword>
<dbReference type="CDD" id="cd06257">
    <property type="entry name" value="DnaJ"/>
    <property type="match status" value="1"/>
</dbReference>
<dbReference type="PROSITE" id="PS00636">
    <property type="entry name" value="DNAJ_1"/>
    <property type="match status" value="1"/>
</dbReference>
<comment type="caution">
    <text evidence="3">The sequence shown here is derived from an EMBL/GenBank/DDBJ whole genome shotgun (WGS) entry which is preliminary data.</text>
</comment>
<dbReference type="Pfam" id="PF01556">
    <property type="entry name" value="DnaJ_C"/>
    <property type="match status" value="1"/>
</dbReference>
<dbReference type="InterPro" id="IPR002939">
    <property type="entry name" value="DnaJ_C"/>
</dbReference>
<evidence type="ECO:0000259" key="2">
    <source>
        <dbReference type="PROSITE" id="PS50076"/>
    </source>
</evidence>
<dbReference type="GO" id="GO:0042026">
    <property type="term" value="P:protein refolding"/>
    <property type="evidence" value="ECO:0007669"/>
    <property type="project" value="TreeGrafter"/>
</dbReference>
<evidence type="ECO:0000256" key="1">
    <source>
        <dbReference type="SAM" id="MobiDB-lite"/>
    </source>
</evidence>
<dbReference type="RefSeq" id="WP_029310478.1">
    <property type="nucleotide sequence ID" value="NZ_FTNE01000004.1"/>
</dbReference>
<dbReference type="Proteomes" id="UP000186308">
    <property type="component" value="Unassembled WGS sequence"/>
</dbReference>
<dbReference type="InterPro" id="IPR001623">
    <property type="entry name" value="DnaJ_domain"/>
</dbReference>
<sequence length="311" mass="33142">MPNPYETLGVARDASADTIRRAYRKLAKTHHPDLNPGNAAAEARFKDIASAHALLSDPEKRGKFDRGEIDAEGHEAAPRRPSYREYAEAAAGQRYSGGAAGGQAGNWDPEDLESIFGSMFNEANRPRNQGPARGPDAHYSLTTSFLDAVNGTTTRLTLPDGSTLDVKIPPATEDGHILRLRGKGNPGRNGGPAGDALIAITVAPHKYFARDGQDIRLDLPITLPEAVLGGPIEVPTPGGAVRMRVPPHSDNGTILRLRGRGVPGNGTTPAGDLYATLRVTIGTPDEALEAFLRNWKPSTAADPRQTMETNP</sequence>
<proteinExistence type="predicted"/>
<feature type="compositionally biased region" description="Basic and acidic residues" evidence="1">
    <location>
        <begin position="57"/>
        <end position="87"/>
    </location>
</feature>
<name>A0A8G2CIY3_ACIRU</name>
<dbReference type="SMART" id="SM00271">
    <property type="entry name" value="DnaJ"/>
    <property type="match status" value="1"/>
</dbReference>
<dbReference type="Gene3D" id="1.10.287.110">
    <property type="entry name" value="DnaJ domain"/>
    <property type="match status" value="1"/>
</dbReference>
<evidence type="ECO:0000313" key="4">
    <source>
        <dbReference type="Proteomes" id="UP000186308"/>
    </source>
</evidence>
<dbReference type="InterPro" id="IPR018253">
    <property type="entry name" value="DnaJ_domain_CS"/>
</dbReference>
<feature type="domain" description="J" evidence="2">
    <location>
        <begin position="3"/>
        <end position="68"/>
    </location>
</feature>
<dbReference type="GO" id="GO:0051082">
    <property type="term" value="F:unfolded protein binding"/>
    <property type="evidence" value="ECO:0007669"/>
    <property type="project" value="InterPro"/>
</dbReference>
<organism evidence="3 4">
    <name type="scientific">Acidiphilium rubrum</name>
    <dbReference type="NCBI Taxonomy" id="526"/>
    <lineage>
        <taxon>Bacteria</taxon>
        <taxon>Pseudomonadati</taxon>
        <taxon>Pseudomonadota</taxon>
        <taxon>Alphaproteobacteria</taxon>
        <taxon>Acetobacterales</taxon>
        <taxon>Acidocellaceae</taxon>
        <taxon>Acidiphilium</taxon>
    </lineage>
</organism>
<dbReference type="OrthoDB" id="9779889at2"/>
<accession>A0A8G2CIY3</accession>
<dbReference type="InterPro" id="IPR036869">
    <property type="entry name" value="J_dom_sf"/>
</dbReference>
<dbReference type="InterPro" id="IPR008971">
    <property type="entry name" value="HSP40/DnaJ_pept-bd"/>
</dbReference>
<dbReference type="PANTHER" id="PTHR43096">
    <property type="entry name" value="DNAJ HOMOLOG 1, MITOCHONDRIAL-RELATED"/>
    <property type="match status" value="1"/>
</dbReference>